<dbReference type="InterPro" id="IPR016286">
    <property type="entry name" value="FUC_metazoa-typ"/>
</dbReference>
<comment type="similarity">
    <text evidence="2">Belongs to the glycosyl hydrolase 29 family.</text>
</comment>
<dbReference type="EMBL" id="CP017479">
    <property type="protein sequence ID" value="AOW10301.1"/>
    <property type="molecule type" value="Genomic_DNA"/>
</dbReference>
<evidence type="ECO:0000256" key="1">
    <source>
        <dbReference type="ARBA" id="ARBA00004071"/>
    </source>
</evidence>
<dbReference type="InterPro" id="IPR017853">
    <property type="entry name" value="GH"/>
</dbReference>
<feature type="domain" description="Glycoside hydrolase family 29 N-terminal" evidence="9">
    <location>
        <begin position="28"/>
        <end position="384"/>
    </location>
</feature>
<keyword evidence="11" id="KW-1185">Reference proteome</keyword>
<dbReference type="PIRSF" id="PIRSF001092">
    <property type="entry name" value="Alpha-L-fucosidase"/>
    <property type="match status" value="1"/>
</dbReference>
<dbReference type="KEGG" id="fgl:EM308_12735"/>
<feature type="signal peptide" evidence="8">
    <location>
        <begin position="1"/>
        <end position="22"/>
    </location>
</feature>
<organism evidence="10 11">
    <name type="scientific">Flavobacterium gilvum</name>
    <dbReference type="NCBI Taxonomy" id="1492737"/>
    <lineage>
        <taxon>Bacteria</taxon>
        <taxon>Pseudomonadati</taxon>
        <taxon>Bacteroidota</taxon>
        <taxon>Flavobacteriia</taxon>
        <taxon>Flavobacteriales</taxon>
        <taxon>Flavobacteriaceae</taxon>
        <taxon>Flavobacterium</taxon>
    </lineage>
</organism>
<dbReference type="PRINTS" id="PR00741">
    <property type="entry name" value="GLHYDRLASE29"/>
</dbReference>
<feature type="site" description="May be important for catalysis" evidence="7">
    <location>
        <position position="317"/>
    </location>
</feature>
<evidence type="ECO:0000256" key="6">
    <source>
        <dbReference type="ARBA" id="ARBA00023295"/>
    </source>
</evidence>
<dbReference type="PANTHER" id="PTHR10030:SF37">
    <property type="entry name" value="ALPHA-L-FUCOSIDASE-RELATED"/>
    <property type="match status" value="1"/>
</dbReference>
<dbReference type="GO" id="GO:0006004">
    <property type="term" value="P:fucose metabolic process"/>
    <property type="evidence" value="ECO:0007669"/>
    <property type="project" value="InterPro"/>
</dbReference>
<name>A0AAC9N5U4_9FLAO</name>
<gene>
    <name evidence="10" type="ORF">EM308_12735</name>
</gene>
<evidence type="ECO:0000256" key="2">
    <source>
        <dbReference type="ARBA" id="ARBA00007951"/>
    </source>
</evidence>
<proteinExistence type="inferred from homology"/>
<evidence type="ECO:0000313" key="11">
    <source>
        <dbReference type="Proteomes" id="UP000175968"/>
    </source>
</evidence>
<keyword evidence="5" id="KW-0378">Hydrolase</keyword>
<sequence>MNNKLKLALAVCCFVTVTLSHAQGDIMAENEKTTYGSYVGPKDKPAKENLVKWQDYKFGVLIHMGLYSQLGICESWGLAPEDWVTRNGYEDYDSFASDYRGARFSLNPTHLDSEKWAKMFKSAGVKYLIFTSKHHDGFCMYDSKFTDFKITNPNLPYAKNPKADVLKDVLDASRKEGLSVGIYFSKPDWTSQDFWWKYYPPKDRNPNYSIKDHPERWQSFVKYTQNQLDELTSNYGKVDILWLDGGWVRPLSNVKENEGKKGRQNLDINMKLIAETARKKQPGLIVVDRWVPGDYEDYLTPERKVLEKPIPVPWESCVTLGNDWGWVPNDKYKSGTEVIQLLTGIVAKGGNLLLGVGPDGKGEFEPKIKQTLAEVGKWLDVNGEAIYATKPIIPYSEGNLYYTSKGEKTIFGIYLPTATEKEIPSQIIIKNSLKGKLNVTLLANKQKLNYKNVNGGISVTIPNSLRAELAKQSGVVIKVSAS</sequence>
<dbReference type="InterPro" id="IPR057739">
    <property type="entry name" value="Glyco_hydro_29_N"/>
</dbReference>
<feature type="chain" id="PRO_5042291069" description="alpha-L-fucosidase" evidence="8">
    <location>
        <begin position="23"/>
        <end position="482"/>
    </location>
</feature>
<keyword evidence="4 8" id="KW-0732">Signal</keyword>
<dbReference type="AlphaFoldDB" id="A0AAC9N5U4"/>
<keyword evidence="6" id="KW-0326">Glycosidase</keyword>
<evidence type="ECO:0000256" key="3">
    <source>
        <dbReference type="ARBA" id="ARBA00012662"/>
    </source>
</evidence>
<evidence type="ECO:0000256" key="7">
    <source>
        <dbReference type="PIRSR" id="PIRSR001092-1"/>
    </source>
</evidence>
<dbReference type="InterPro" id="IPR000933">
    <property type="entry name" value="Glyco_hydro_29"/>
</dbReference>
<protein>
    <recommendedName>
        <fullName evidence="3">alpha-L-fucosidase</fullName>
        <ecNumber evidence="3">3.2.1.51</ecNumber>
    </recommendedName>
</protein>
<comment type="function">
    <text evidence="1">Alpha-L-fucosidase is responsible for hydrolyzing the alpha-1,6-linked fucose joined to the reducing-end N-acetylglucosamine of the carbohydrate moieties of glycoproteins.</text>
</comment>
<evidence type="ECO:0000313" key="10">
    <source>
        <dbReference type="EMBL" id="AOW10301.1"/>
    </source>
</evidence>
<dbReference type="SUPFAM" id="SSF51445">
    <property type="entry name" value="(Trans)glycosidases"/>
    <property type="match status" value="1"/>
</dbReference>
<dbReference type="Gene3D" id="3.20.20.80">
    <property type="entry name" value="Glycosidases"/>
    <property type="match status" value="1"/>
</dbReference>
<evidence type="ECO:0000256" key="8">
    <source>
        <dbReference type="SAM" id="SignalP"/>
    </source>
</evidence>
<dbReference type="Pfam" id="PF01120">
    <property type="entry name" value="Alpha_L_fucos"/>
    <property type="match status" value="1"/>
</dbReference>
<accession>A0AAC9N5U4</accession>
<evidence type="ECO:0000256" key="5">
    <source>
        <dbReference type="ARBA" id="ARBA00022801"/>
    </source>
</evidence>
<dbReference type="Proteomes" id="UP000175968">
    <property type="component" value="Chromosome"/>
</dbReference>
<dbReference type="GO" id="GO:0004560">
    <property type="term" value="F:alpha-L-fucosidase activity"/>
    <property type="evidence" value="ECO:0007669"/>
    <property type="project" value="InterPro"/>
</dbReference>
<reference evidence="10 11" key="1">
    <citation type="submission" date="2016-10" db="EMBL/GenBank/DDBJ databases">
        <title>Flavobacterium gilvum sp. nov., isolated from stream water.</title>
        <authorList>
            <person name="Shin S.-K."/>
            <person name="Cho Y.-J."/>
            <person name="Yi H."/>
        </authorList>
    </citation>
    <scope>NUCLEOTIDE SEQUENCE [LARGE SCALE GENOMIC DNA]</scope>
    <source>
        <strain evidence="10 11">EM1308</strain>
    </source>
</reference>
<dbReference type="GO" id="GO:0016139">
    <property type="term" value="P:glycoside catabolic process"/>
    <property type="evidence" value="ECO:0007669"/>
    <property type="project" value="TreeGrafter"/>
</dbReference>
<dbReference type="RefSeq" id="WP_035639945.1">
    <property type="nucleotide sequence ID" value="NZ_CP017479.1"/>
</dbReference>
<evidence type="ECO:0000259" key="9">
    <source>
        <dbReference type="Pfam" id="PF01120"/>
    </source>
</evidence>
<dbReference type="PANTHER" id="PTHR10030">
    <property type="entry name" value="ALPHA-L-FUCOSIDASE"/>
    <property type="match status" value="1"/>
</dbReference>
<dbReference type="GO" id="GO:0005764">
    <property type="term" value="C:lysosome"/>
    <property type="evidence" value="ECO:0007669"/>
    <property type="project" value="TreeGrafter"/>
</dbReference>
<dbReference type="SMART" id="SM00812">
    <property type="entry name" value="Alpha_L_fucos"/>
    <property type="match status" value="1"/>
</dbReference>
<evidence type="ECO:0000256" key="4">
    <source>
        <dbReference type="ARBA" id="ARBA00022729"/>
    </source>
</evidence>
<dbReference type="EC" id="3.2.1.51" evidence="3"/>